<dbReference type="AlphaFoldDB" id="A0A1Q9CFA8"/>
<name>A0A1Q9CFA8_SYMMI</name>
<protein>
    <submittedName>
        <fullName evidence="1">Uncharacterized protein</fullName>
    </submittedName>
</protein>
<organism evidence="1 2">
    <name type="scientific">Symbiodinium microadriaticum</name>
    <name type="common">Dinoflagellate</name>
    <name type="synonym">Zooxanthella microadriatica</name>
    <dbReference type="NCBI Taxonomy" id="2951"/>
    <lineage>
        <taxon>Eukaryota</taxon>
        <taxon>Sar</taxon>
        <taxon>Alveolata</taxon>
        <taxon>Dinophyceae</taxon>
        <taxon>Suessiales</taxon>
        <taxon>Symbiodiniaceae</taxon>
        <taxon>Symbiodinium</taxon>
    </lineage>
</organism>
<gene>
    <name evidence="1" type="ORF">AK812_SmicGene37817</name>
</gene>
<reference evidence="1 2" key="1">
    <citation type="submission" date="2016-02" db="EMBL/GenBank/DDBJ databases">
        <title>Genome analysis of coral dinoflagellate symbionts highlights evolutionary adaptations to a symbiotic lifestyle.</title>
        <authorList>
            <person name="Aranda M."/>
            <person name="Li Y."/>
            <person name="Liew Y.J."/>
            <person name="Baumgarten S."/>
            <person name="Simakov O."/>
            <person name="Wilson M."/>
            <person name="Piel J."/>
            <person name="Ashoor H."/>
            <person name="Bougouffa S."/>
            <person name="Bajic V.B."/>
            <person name="Ryu T."/>
            <person name="Ravasi T."/>
            <person name="Bayer T."/>
            <person name="Micklem G."/>
            <person name="Kim H."/>
            <person name="Bhak J."/>
            <person name="Lajeunesse T.C."/>
            <person name="Voolstra C.R."/>
        </authorList>
    </citation>
    <scope>NUCLEOTIDE SEQUENCE [LARGE SCALE GENOMIC DNA]</scope>
    <source>
        <strain evidence="1 2">CCMP2467</strain>
    </source>
</reference>
<accession>A0A1Q9CFA8</accession>
<evidence type="ECO:0000313" key="2">
    <source>
        <dbReference type="Proteomes" id="UP000186817"/>
    </source>
</evidence>
<proteinExistence type="predicted"/>
<dbReference type="EMBL" id="LSRX01001263">
    <property type="protein sequence ID" value="OLP81624.1"/>
    <property type="molecule type" value="Genomic_DNA"/>
</dbReference>
<sequence>METLLPSSRFAVVYIMGSVAELLQATSALVVLVEEYSVAVQCVLMSNVNKAPRGEDGTRRVSFDDVPGPLAVGLEFRVDSPPTGTVNFPSHHANLRLGLEAGLDVEVVSQFCFNPSKLLRWLTRMNSAMEELAQDALAERAK</sequence>
<evidence type="ECO:0000313" key="1">
    <source>
        <dbReference type="EMBL" id="OLP81624.1"/>
    </source>
</evidence>
<keyword evidence="2" id="KW-1185">Reference proteome</keyword>
<dbReference type="Proteomes" id="UP000186817">
    <property type="component" value="Unassembled WGS sequence"/>
</dbReference>
<comment type="caution">
    <text evidence="1">The sequence shown here is derived from an EMBL/GenBank/DDBJ whole genome shotgun (WGS) entry which is preliminary data.</text>
</comment>